<gene>
    <name evidence="3" type="ORF">GN958_ATG13326</name>
</gene>
<feature type="coiled-coil region" evidence="1">
    <location>
        <begin position="101"/>
        <end position="135"/>
    </location>
</feature>
<accession>A0A8S9UDC9</accession>
<comment type="caution">
    <text evidence="3">The sequence shown here is derived from an EMBL/GenBank/DDBJ whole genome shotgun (WGS) entry which is preliminary data.</text>
</comment>
<proteinExistence type="predicted"/>
<evidence type="ECO:0000256" key="2">
    <source>
        <dbReference type="SAM" id="MobiDB-lite"/>
    </source>
</evidence>
<feature type="compositionally biased region" description="Polar residues" evidence="2">
    <location>
        <begin position="12"/>
        <end position="21"/>
    </location>
</feature>
<evidence type="ECO:0000256" key="1">
    <source>
        <dbReference type="SAM" id="Coils"/>
    </source>
</evidence>
<organism evidence="3 4">
    <name type="scientific">Phytophthora infestans</name>
    <name type="common">Potato late blight agent</name>
    <name type="synonym">Botrytis infestans</name>
    <dbReference type="NCBI Taxonomy" id="4787"/>
    <lineage>
        <taxon>Eukaryota</taxon>
        <taxon>Sar</taxon>
        <taxon>Stramenopiles</taxon>
        <taxon>Oomycota</taxon>
        <taxon>Peronosporomycetes</taxon>
        <taxon>Peronosporales</taxon>
        <taxon>Peronosporaceae</taxon>
        <taxon>Phytophthora</taxon>
    </lineage>
</organism>
<evidence type="ECO:0000313" key="3">
    <source>
        <dbReference type="EMBL" id="KAF4137482.1"/>
    </source>
</evidence>
<keyword evidence="1" id="KW-0175">Coiled coil</keyword>
<dbReference type="AlphaFoldDB" id="A0A8S9UDC9"/>
<sequence length="151" mass="17401">MAGSKVRRHLTKQLTNEPQSSPINDLTLHTYLNLVHNSFLLQVQTLDQVNTDLTKVLNRMDAVEKRLTAETKKVDGPVGGADLREYQTQLLLKLRDIRDTMLKEGSSLEQLRKERDEARSERDTLKKQVDKLNYRVHHLKQHVPVPSPTDL</sequence>
<dbReference type="EMBL" id="JAACNO010001795">
    <property type="protein sequence ID" value="KAF4137482.1"/>
    <property type="molecule type" value="Genomic_DNA"/>
</dbReference>
<feature type="compositionally biased region" description="Basic residues" evidence="2">
    <location>
        <begin position="1"/>
        <end position="11"/>
    </location>
</feature>
<protein>
    <submittedName>
        <fullName evidence="3">Uncharacterized protein</fullName>
    </submittedName>
</protein>
<reference evidence="3" key="1">
    <citation type="submission" date="2020-03" db="EMBL/GenBank/DDBJ databases">
        <title>Hybrid Assembly of Korean Phytophthora infestans isolates.</title>
        <authorList>
            <person name="Prokchorchik M."/>
            <person name="Lee Y."/>
            <person name="Seo J."/>
            <person name="Cho J.-H."/>
            <person name="Park Y.-E."/>
            <person name="Jang D.-C."/>
            <person name="Im J.-S."/>
            <person name="Choi J.-G."/>
            <person name="Park H.-J."/>
            <person name="Lee G.-B."/>
            <person name="Lee Y.-G."/>
            <person name="Hong S.-Y."/>
            <person name="Cho K."/>
            <person name="Sohn K.H."/>
        </authorList>
    </citation>
    <scope>NUCLEOTIDE SEQUENCE</scope>
    <source>
        <strain evidence="3">KR_2_A2</strain>
    </source>
</reference>
<evidence type="ECO:0000313" key="4">
    <source>
        <dbReference type="Proteomes" id="UP000704712"/>
    </source>
</evidence>
<dbReference type="Proteomes" id="UP000704712">
    <property type="component" value="Unassembled WGS sequence"/>
</dbReference>
<name>A0A8S9UDC9_PHYIN</name>
<feature type="region of interest" description="Disordered" evidence="2">
    <location>
        <begin position="1"/>
        <end position="21"/>
    </location>
</feature>